<dbReference type="InterPro" id="IPR036374">
    <property type="entry name" value="OxRdtase_Mopterin-bd_sf"/>
</dbReference>
<dbReference type="SUPFAM" id="SSF56524">
    <property type="entry name" value="Oxidoreductase molybdopterin-binding domain"/>
    <property type="match status" value="1"/>
</dbReference>
<evidence type="ECO:0000313" key="5">
    <source>
        <dbReference type="WBParaSite" id="PSAMB.scaffold4085size15763.g23360.t1"/>
    </source>
</evidence>
<dbReference type="PANTHER" id="PTHR19372">
    <property type="entry name" value="SULFITE REDUCTASE"/>
    <property type="match status" value="1"/>
</dbReference>
<dbReference type="WBParaSite" id="PSAMB.scaffold4085size15763.g23360.t1">
    <property type="protein sequence ID" value="PSAMB.scaffold4085size15763.g23360.t1"/>
    <property type="gene ID" value="PSAMB.scaffold4085size15763.g23360"/>
</dbReference>
<dbReference type="InterPro" id="IPR008335">
    <property type="entry name" value="Mopterin_OxRdtase_euk"/>
</dbReference>
<feature type="domain" description="Oxidoreductase molybdopterin-binding" evidence="3">
    <location>
        <begin position="95"/>
        <end position="267"/>
    </location>
</feature>
<evidence type="ECO:0000313" key="4">
    <source>
        <dbReference type="Proteomes" id="UP000887566"/>
    </source>
</evidence>
<organism evidence="4 5">
    <name type="scientific">Plectus sambesii</name>
    <dbReference type="NCBI Taxonomy" id="2011161"/>
    <lineage>
        <taxon>Eukaryota</taxon>
        <taxon>Metazoa</taxon>
        <taxon>Ecdysozoa</taxon>
        <taxon>Nematoda</taxon>
        <taxon>Chromadorea</taxon>
        <taxon>Plectida</taxon>
        <taxon>Plectina</taxon>
        <taxon>Plectoidea</taxon>
        <taxon>Plectidae</taxon>
        <taxon>Plectus</taxon>
    </lineage>
</organism>
<evidence type="ECO:0000256" key="1">
    <source>
        <dbReference type="SAM" id="MobiDB-lite"/>
    </source>
</evidence>
<reference evidence="5" key="1">
    <citation type="submission" date="2022-11" db="UniProtKB">
        <authorList>
            <consortium name="WormBaseParasite"/>
        </authorList>
    </citation>
    <scope>IDENTIFICATION</scope>
</reference>
<dbReference type="GO" id="GO:0043546">
    <property type="term" value="F:molybdopterin cofactor binding"/>
    <property type="evidence" value="ECO:0007669"/>
    <property type="project" value="TreeGrafter"/>
</dbReference>
<dbReference type="GO" id="GO:0008482">
    <property type="term" value="F:sulfite oxidase activity"/>
    <property type="evidence" value="ECO:0007669"/>
    <property type="project" value="TreeGrafter"/>
</dbReference>
<dbReference type="PRINTS" id="PR00407">
    <property type="entry name" value="EUMOPTERIN"/>
</dbReference>
<dbReference type="GO" id="GO:0020037">
    <property type="term" value="F:heme binding"/>
    <property type="evidence" value="ECO:0007669"/>
    <property type="project" value="TreeGrafter"/>
</dbReference>
<name>A0A914WI65_9BILA</name>
<dbReference type="GO" id="GO:0005739">
    <property type="term" value="C:mitochondrion"/>
    <property type="evidence" value="ECO:0007669"/>
    <property type="project" value="TreeGrafter"/>
</dbReference>
<keyword evidence="4" id="KW-1185">Reference proteome</keyword>
<dbReference type="AlphaFoldDB" id="A0A914WI65"/>
<evidence type="ECO:0000256" key="2">
    <source>
        <dbReference type="SAM" id="Phobius"/>
    </source>
</evidence>
<dbReference type="Pfam" id="PF00174">
    <property type="entry name" value="Oxidored_molyb"/>
    <property type="match status" value="1"/>
</dbReference>
<keyword evidence="2" id="KW-0812">Transmembrane</keyword>
<protein>
    <submittedName>
        <fullName evidence="5">Oxidoreductase molybdopterin-binding domain-containing protein</fullName>
    </submittedName>
</protein>
<feature type="region of interest" description="Disordered" evidence="1">
    <location>
        <begin position="137"/>
        <end position="159"/>
    </location>
</feature>
<dbReference type="Gene3D" id="3.90.420.10">
    <property type="entry name" value="Oxidoreductase, molybdopterin-binding domain"/>
    <property type="match status" value="1"/>
</dbReference>
<keyword evidence="2" id="KW-0472">Membrane</keyword>
<dbReference type="GO" id="GO:0006790">
    <property type="term" value="P:sulfur compound metabolic process"/>
    <property type="evidence" value="ECO:0007669"/>
    <property type="project" value="TreeGrafter"/>
</dbReference>
<proteinExistence type="predicted"/>
<accession>A0A914WI65</accession>
<keyword evidence="2" id="KW-1133">Transmembrane helix</keyword>
<feature type="compositionally biased region" description="Basic and acidic residues" evidence="1">
    <location>
        <begin position="137"/>
        <end position="156"/>
    </location>
</feature>
<dbReference type="PANTHER" id="PTHR19372:SF7">
    <property type="entry name" value="SULFITE OXIDASE, MITOCHONDRIAL"/>
    <property type="match status" value="1"/>
</dbReference>
<sequence length="268" mass="29598">MLGRATISGFLVGRNGGGSMGRRALSRLQQPHERDDHGRSREDRRATFLVACASGAAAAALGIYVLQQRRIAFADDKVASERPKRSKELHFLELTDASKHQLRVEVLNGKKQGSVTLNVDELKKKFKPTTITSEVHCESKKPAEMSKEKEDKELSSHDTAVSETNWTGACLRDVLIAAGVDPNDDTIKHIHFEGADFDPAGNHYGASIPFHKAMSPEVLIAYEMNGEPLSKDHGFPLRVVVPGVTGARQVKWLTAIRTSEEESPRHWQ</sequence>
<feature type="transmembrane region" description="Helical" evidence="2">
    <location>
        <begin position="46"/>
        <end position="66"/>
    </location>
</feature>
<dbReference type="InterPro" id="IPR000572">
    <property type="entry name" value="OxRdtase_Mopterin-bd_dom"/>
</dbReference>
<dbReference type="Proteomes" id="UP000887566">
    <property type="component" value="Unplaced"/>
</dbReference>
<evidence type="ECO:0000259" key="3">
    <source>
        <dbReference type="Pfam" id="PF00174"/>
    </source>
</evidence>